<dbReference type="EMBL" id="LR721783">
    <property type="protein sequence ID" value="VVW40354.1"/>
    <property type="molecule type" value="Genomic_DNA"/>
</dbReference>
<name>A0A5K1DQE3_9MAGN</name>
<dbReference type="Pfam" id="PF07816">
    <property type="entry name" value="DUF1645"/>
    <property type="match status" value="1"/>
</dbReference>
<dbReference type="Gramene" id="NC5G0161770.1">
    <property type="protein sequence ID" value="NC5G0161770.1:cds"/>
    <property type="gene ID" value="NC5G0161770"/>
</dbReference>
<dbReference type="PANTHER" id="PTHR33095:SF57">
    <property type="entry name" value="EXPRESSED PROTEIN"/>
    <property type="match status" value="1"/>
</dbReference>
<organism evidence="2">
    <name type="scientific">Nymphaea colorata</name>
    <name type="common">pocket water lily</name>
    <dbReference type="NCBI Taxonomy" id="210225"/>
    <lineage>
        <taxon>Eukaryota</taxon>
        <taxon>Viridiplantae</taxon>
        <taxon>Streptophyta</taxon>
        <taxon>Embryophyta</taxon>
        <taxon>Tracheophyta</taxon>
        <taxon>Spermatophyta</taxon>
        <taxon>Magnoliopsida</taxon>
        <taxon>Nymphaeales</taxon>
        <taxon>Nymphaeaceae</taxon>
        <taxon>Nymphaea</taxon>
    </lineage>
</organism>
<gene>
    <name evidence="2" type="ORF">NYM_LOCUS19934</name>
</gene>
<sequence>MAATNEAGRTGTERPPGGLAESQESGSYDDFESTCSTPYVSAPSSPGRPSVANNGYFFSAPTSPVHYFGTPFLEDPTLEPDHFPARISGMIPSPSTDFEFASRLPAAGTNSVSSPPAMMISADELFLNGQIRPMRLPTHIQKPSPSPGNGPKLGKPSSVETPDDDATVRGRDLRSKNRSLRRRTRSLSPLRNTELGWPDFPRVAVEEEEEEERKPADPAPAAAAARRSSKRWISLKDFLYRSKSEGRGYVKEKLSWSALSFSPSKERKASAATSTTGAADKPGGGTEKKKKASGGNGAGKRRIPAPSAHELHYAAKRAQAEEMRKRTYLPYRQGLLSCLGFSSRSYSLVNGLAKTLHHHPVPSR</sequence>
<evidence type="ECO:0000313" key="2">
    <source>
        <dbReference type="EMBL" id="VVW40354.1"/>
    </source>
</evidence>
<feature type="region of interest" description="Disordered" evidence="1">
    <location>
        <begin position="260"/>
        <end position="308"/>
    </location>
</feature>
<protein>
    <submittedName>
        <fullName evidence="2">Uncharacterized protein</fullName>
    </submittedName>
</protein>
<feature type="region of interest" description="Disordered" evidence="1">
    <location>
        <begin position="136"/>
        <end position="229"/>
    </location>
</feature>
<feature type="compositionally biased region" description="Low complexity" evidence="1">
    <location>
        <begin position="270"/>
        <end position="279"/>
    </location>
</feature>
<dbReference type="AlphaFoldDB" id="A0A5K1DQE3"/>
<feature type="region of interest" description="Disordered" evidence="1">
    <location>
        <begin position="1"/>
        <end position="56"/>
    </location>
</feature>
<accession>A0A5K1DQE3</accession>
<evidence type="ECO:0000256" key="1">
    <source>
        <dbReference type="SAM" id="MobiDB-lite"/>
    </source>
</evidence>
<dbReference type="OrthoDB" id="667051at2759"/>
<dbReference type="PANTHER" id="PTHR33095">
    <property type="entry name" value="OS07G0619500 PROTEIN"/>
    <property type="match status" value="1"/>
</dbReference>
<proteinExistence type="predicted"/>
<feature type="compositionally biased region" description="Polar residues" evidence="1">
    <location>
        <begin position="33"/>
        <end position="44"/>
    </location>
</feature>
<feature type="compositionally biased region" description="Basic residues" evidence="1">
    <location>
        <begin position="176"/>
        <end position="185"/>
    </location>
</feature>
<dbReference type="InterPro" id="IPR012442">
    <property type="entry name" value="DUF1645_plant"/>
</dbReference>
<dbReference type="OMA" id="TKPNGEM"/>
<feature type="compositionally biased region" description="Basic and acidic residues" evidence="1">
    <location>
        <begin position="166"/>
        <end position="175"/>
    </location>
</feature>
<reference evidence="2" key="1">
    <citation type="submission" date="2019-09" db="EMBL/GenBank/DDBJ databases">
        <authorList>
            <person name="Zhang L."/>
        </authorList>
    </citation>
    <scope>NUCLEOTIDE SEQUENCE</scope>
</reference>